<reference evidence="5" key="1">
    <citation type="journal article" date="2019" name="Int. J. Syst. Evol. Microbiol.">
        <title>The Global Catalogue of Microorganisms (GCM) 10K type strain sequencing project: providing services to taxonomists for standard genome sequencing and annotation.</title>
        <authorList>
            <consortium name="The Broad Institute Genomics Platform"/>
            <consortium name="The Broad Institute Genome Sequencing Center for Infectious Disease"/>
            <person name="Wu L."/>
            <person name="Ma J."/>
        </authorList>
    </citation>
    <scope>NUCLEOTIDE SEQUENCE [LARGE SCALE GENOMIC DNA]</scope>
    <source>
        <strain evidence="5">JCM 14370</strain>
    </source>
</reference>
<name>A0ABQ2CVX6_9DEIO</name>
<dbReference type="SMART" id="SM01043">
    <property type="entry name" value="BTAD"/>
    <property type="match status" value="1"/>
</dbReference>
<dbReference type="InterPro" id="IPR027417">
    <property type="entry name" value="P-loop_NTPase"/>
</dbReference>
<evidence type="ECO:0000256" key="2">
    <source>
        <dbReference type="ARBA" id="ARBA00022840"/>
    </source>
</evidence>
<dbReference type="Pfam" id="PF13191">
    <property type="entry name" value="AAA_16"/>
    <property type="match status" value="1"/>
</dbReference>
<dbReference type="Proteomes" id="UP000632222">
    <property type="component" value="Unassembled WGS sequence"/>
</dbReference>
<sequence length="1064" mass="120938">MNFDLQMLGYPHFRGSKLPPHKPVALLLHLACRQEWVSREELSTLFWPDTDTPTARHNLRILLHRTRQLSWVEGLEQDAQHLRWQVSTDVQQFRQAFQQGQWQEAVQLHNAPLLEGFVLEDIPGLQAWCDIEQEALLCQWQKACLQLAAQLGMQQKHADAAQVLGKLLVQDPLSETALQKFLEALYLSGQRSEALKAYENFRQHLQLELGLEPLQHTQNLLQIIRTAEPLPVPHTEVHEVPLEVQRPPKLVGRTQEQLALLQARTPLVLVSGEPGVGKTRLLEDMFPQARWLRCREGLENLPYFPLLEVLRQGNLPDLGPYLQDLARLLPEVHPAPLPPADPFTLKPRLLEALRLAFQQGSGPLIIDDLQWADAATLEWISYLLRTGSRQVVGSYRQQEVAAELQKVLSQWKSAGQLTLISLSSLTETEIQRLMADLTHQQEGPPLFSHWLHQHSGGNAFFALETLKALFQGHILRIEGQDWRTDLDHTTRDYSELQVPTQVKELIARRLKNLPDLAFKVAQAASVLGQFLPEVLSKMLKLPEWDVLDQQDVLLEAGLLKDQGFAHDLIRQTLQASLASGRRRMLHAAAATQLQNQTDDLLVAGHWRAANHMEEAWTLEIHHAAKQIQRGLLHDGLNMLQRLAQELPEPHPLRLEALLISGTHLHLLNMDDADQALEQTLKHPALTPDLHFRALLSQVDNAVYRGDMPLAKIRIETAAQLIHPDQTPSALRLRFCHARLEVLLRSGQFAETEQFIPQVYLQHGQDSITRSYEAQLLYYQGKYRQAADLFERMRQEDPDCIYILTLENDLGVNLWMLGNLQQAEQELQQSLKHWTGSPHVEALSHMHLGFVRLSQGRFSEALHCMDQARIACQMLGSLTFEADIEQRTGVIYSHAGRFQEAHLHLQKSLHLLEQVGDPYRMGITSSLLALTHAMLGDAENAEQQLAFTATLLQQHPSPLGELFLLQTQGILQAQKGHLQNALSCFQHTEKLSRLNPFPEFLVMNLLGQAALHQNSQDLLQEALEISECHGFKRLEWQAAHLLNRTTQAAEALHFLKENSPAGWFY</sequence>
<evidence type="ECO:0000256" key="1">
    <source>
        <dbReference type="ARBA" id="ARBA00022741"/>
    </source>
</evidence>
<keyword evidence="1" id="KW-0547">Nucleotide-binding</keyword>
<dbReference type="SMART" id="SM00028">
    <property type="entry name" value="TPR"/>
    <property type="match status" value="5"/>
</dbReference>
<keyword evidence="5" id="KW-1185">Reference proteome</keyword>
<evidence type="ECO:0000313" key="4">
    <source>
        <dbReference type="EMBL" id="GGJ26128.1"/>
    </source>
</evidence>
<gene>
    <name evidence="4" type="ORF">GCM10008938_10340</name>
</gene>
<dbReference type="SUPFAM" id="SSF52540">
    <property type="entry name" value="P-loop containing nucleoside triphosphate hydrolases"/>
    <property type="match status" value="1"/>
</dbReference>
<dbReference type="SUPFAM" id="SSF48452">
    <property type="entry name" value="TPR-like"/>
    <property type="match status" value="3"/>
</dbReference>
<dbReference type="RefSeq" id="WP_189000878.1">
    <property type="nucleotide sequence ID" value="NZ_BMOD01000002.1"/>
</dbReference>
<protein>
    <submittedName>
        <fullName evidence="4">Transcriptional activator</fullName>
    </submittedName>
</protein>
<accession>A0ABQ2CVX6</accession>
<dbReference type="Gene3D" id="1.25.40.10">
    <property type="entry name" value="Tetratricopeptide repeat domain"/>
    <property type="match status" value="2"/>
</dbReference>
<evidence type="ECO:0000259" key="3">
    <source>
        <dbReference type="SMART" id="SM01043"/>
    </source>
</evidence>
<evidence type="ECO:0000313" key="5">
    <source>
        <dbReference type="Proteomes" id="UP000632222"/>
    </source>
</evidence>
<comment type="caution">
    <text evidence="4">The sequence shown here is derived from an EMBL/GenBank/DDBJ whole genome shotgun (WGS) entry which is preliminary data.</text>
</comment>
<dbReference type="InterPro" id="IPR005158">
    <property type="entry name" value="BTAD"/>
</dbReference>
<proteinExistence type="predicted"/>
<organism evidence="4 5">
    <name type="scientific">Deinococcus roseus</name>
    <dbReference type="NCBI Taxonomy" id="392414"/>
    <lineage>
        <taxon>Bacteria</taxon>
        <taxon>Thermotogati</taxon>
        <taxon>Deinococcota</taxon>
        <taxon>Deinococci</taxon>
        <taxon>Deinococcales</taxon>
        <taxon>Deinococcaceae</taxon>
        <taxon>Deinococcus</taxon>
    </lineage>
</organism>
<dbReference type="EMBL" id="BMOD01000002">
    <property type="protein sequence ID" value="GGJ26128.1"/>
    <property type="molecule type" value="Genomic_DNA"/>
</dbReference>
<dbReference type="InterPro" id="IPR019734">
    <property type="entry name" value="TPR_rpt"/>
</dbReference>
<keyword evidence="2" id="KW-0067">ATP-binding</keyword>
<dbReference type="InterPro" id="IPR041664">
    <property type="entry name" value="AAA_16"/>
</dbReference>
<dbReference type="InterPro" id="IPR011990">
    <property type="entry name" value="TPR-like_helical_dom_sf"/>
</dbReference>
<feature type="domain" description="Bacterial transcriptional activator" evidence="3">
    <location>
        <begin position="88"/>
        <end position="225"/>
    </location>
</feature>
<dbReference type="PANTHER" id="PTHR16305">
    <property type="entry name" value="TESTICULAR SOLUBLE ADENYLYL CYCLASE"/>
    <property type="match status" value="1"/>
</dbReference>
<dbReference type="Pfam" id="PF03704">
    <property type="entry name" value="BTAD"/>
    <property type="match status" value="1"/>
</dbReference>
<dbReference type="PANTHER" id="PTHR16305:SF28">
    <property type="entry name" value="GUANYLATE CYCLASE DOMAIN-CONTAINING PROTEIN"/>
    <property type="match status" value="1"/>
</dbReference>